<protein>
    <submittedName>
        <fullName evidence="1">Nucleotidyltransferase domain-containing protein</fullName>
    </submittedName>
</protein>
<comment type="caution">
    <text evidence="1">The sequence shown here is derived from an EMBL/GenBank/DDBJ whole genome shotgun (WGS) entry which is preliminary data.</text>
</comment>
<dbReference type="EMBL" id="DVFT01000017">
    <property type="protein sequence ID" value="HIQ95154.1"/>
    <property type="molecule type" value="Genomic_DNA"/>
</dbReference>
<reference evidence="1" key="1">
    <citation type="submission" date="2020-10" db="EMBL/GenBank/DDBJ databases">
        <authorList>
            <person name="Gilroy R."/>
        </authorList>
    </citation>
    <scope>NUCLEOTIDE SEQUENCE</scope>
    <source>
        <strain evidence="1">ChiSjej3B21-11622</strain>
    </source>
</reference>
<accession>A0A9D0ZSX2</accession>
<organism evidence="1 2">
    <name type="scientific">Candidatus Limivivens merdigallinarum</name>
    <dbReference type="NCBI Taxonomy" id="2840859"/>
    <lineage>
        <taxon>Bacteria</taxon>
        <taxon>Bacillati</taxon>
        <taxon>Bacillota</taxon>
        <taxon>Clostridia</taxon>
        <taxon>Lachnospirales</taxon>
        <taxon>Lachnospiraceae</taxon>
        <taxon>Lachnospiraceae incertae sedis</taxon>
        <taxon>Candidatus Limivivens</taxon>
    </lineage>
</organism>
<reference evidence="1" key="2">
    <citation type="journal article" date="2021" name="PeerJ">
        <title>Extensive microbial diversity within the chicken gut microbiome revealed by metagenomics and culture.</title>
        <authorList>
            <person name="Gilroy R."/>
            <person name="Ravi A."/>
            <person name="Getino M."/>
            <person name="Pursley I."/>
            <person name="Horton D.L."/>
            <person name="Alikhan N.F."/>
            <person name="Baker D."/>
            <person name="Gharbi K."/>
            <person name="Hall N."/>
            <person name="Watson M."/>
            <person name="Adriaenssens E.M."/>
            <person name="Foster-Nyarko E."/>
            <person name="Jarju S."/>
            <person name="Secka A."/>
            <person name="Antonio M."/>
            <person name="Oren A."/>
            <person name="Chaudhuri R.R."/>
            <person name="La Ragione R."/>
            <person name="Hildebrand F."/>
            <person name="Pallen M.J."/>
        </authorList>
    </citation>
    <scope>NUCLEOTIDE SEQUENCE</scope>
    <source>
        <strain evidence="1">ChiSjej3B21-11622</strain>
    </source>
</reference>
<name>A0A9D0ZSX2_9FIRM</name>
<sequence length="127" mass="14871">MGQGIREILNQYVKVVEKIYGKHLKQIYCSRAEDASGENEKMEVLLLVDLPAAEIRRHSEELAEVGFEYLFRHGVRILPSVKSAEEFRRWNSIHPLYQAVKQKGILLYQQFGKPYLWEEAEEYEALS</sequence>
<dbReference type="AlphaFoldDB" id="A0A9D0ZSX2"/>
<evidence type="ECO:0000313" key="1">
    <source>
        <dbReference type="EMBL" id="HIQ95154.1"/>
    </source>
</evidence>
<gene>
    <name evidence="1" type="ORF">IAB26_01190</name>
</gene>
<evidence type="ECO:0000313" key="2">
    <source>
        <dbReference type="Proteomes" id="UP000886886"/>
    </source>
</evidence>
<dbReference type="Proteomes" id="UP000886886">
    <property type="component" value="Unassembled WGS sequence"/>
</dbReference>
<proteinExistence type="predicted"/>